<keyword evidence="2" id="KW-1185">Reference proteome</keyword>
<evidence type="ECO:0000313" key="1">
    <source>
        <dbReference type="EMBL" id="VAH60925.1"/>
    </source>
</evidence>
<dbReference type="Gramene" id="TRITD3Av1G121900.6">
    <property type="protein sequence ID" value="TRITD3Av1G121900.6"/>
    <property type="gene ID" value="TRITD3Av1G121900"/>
</dbReference>
<accession>A0A9R0RM51</accession>
<protein>
    <submittedName>
        <fullName evidence="1">Uncharacterized protein</fullName>
    </submittedName>
</protein>
<name>A0A9R0RM51_TRITD</name>
<dbReference type="EMBL" id="LT934115">
    <property type="protein sequence ID" value="VAH60925.1"/>
    <property type="molecule type" value="Genomic_DNA"/>
</dbReference>
<organism evidence="1 2">
    <name type="scientific">Triticum turgidum subsp. durum</name>
    <name type="common">Durum wheat</name>
    <name type="synonym">Triticum durum</name>
    <dbReference type="NCBI Taxonomy" id="4567"/>
    <lineage>
        <taxon>Eukaryota</taxon>
        <taxon>Viridiplantae</taxon>
        <taxon>Streptophyta</taxon>
        <taxon>Embryophyta</taxon>
        <taxon>Tracheophyta</taxon>
        <taxon>Spermatophyta</taxon>
        <taxon>Magnoliopsida</taxon>
        <taxon>Liliopsida</taxon>
        <taxon>Poales</taxon>
        <taxon>Poaceae</taxon>
        <taxon>BOP clade</taxon>
        <taxon>Pooideae</taxon>
        <taxon>Triticodae</taxon>
        <taxon>Triticeae</taxon>
        <taxon>Triticinae</taxon>
        <taxon>Triticum</taxon>
    </lineage>
</organism>
<proteinExistence type="predicted"/>
<gene>
    <name evidence="1" type="ORF">TRITD_3Av1G121900</name>
</gene>
<evidence type="ECO:0000313" key="2">
    <source>
        <dbReference type="Proteomes" id="UP000324705"/>
    </source>
</evidence>
<dbReference type="AlphaFoldDB" id="A0A9R0RM51"/>
<dbReference type="Proteomes" id="UP000324705">
    <property type="component" value="Chromosome 3A"/>
</dbReference>
<sequence length="74" mass="8433">MRVEGPNANKTSHLTIMLQIFEVAPSIFMVELERSAGETSEYNKVKTYYSFLHIPATGTPYIITFCMRQLSSLE</sequence>
<dbReference type="Gene3D" id="3.30.310.80">
    <property type="entry name" value="Kinase associated domain 1, KA1"/>
    <property type="match status" value="1"/>
</dbReference>
<reference evidence="1 2" key="1">
    <citation type="submission" date="2017-09" db="EMBL/GenBank/DDBJ databases">
        <authorList>
            <consortium name="International Durum Wheat Genome Sequencing Consortium (IDWGSC)"/>
            <person name="Milanesi L."/>
        </authorList>
    </citation>
    <scope>NUCLEOTIDE SEQUENCE [LARGE SCALE GENOMIC DNA]</scope>
    <source>
        <strain evidence="2">cv. Svevo</strain>
    </source>
</reference>